<evidence type="ECO:0000256" key="4">
    <source>
        <dbReference type="ARBA" id="ARBA00022617"/>
    </source>
</evidence>
<feature type="binding site" description="axial binding residue" evidence="12">
    <location>
        <position position="231"/>
    </location>
    <ligand>
        <name>heme c</name>
        <dbReference type="ChEBI" id="CHEBI:61717"/>
        <label>2</label>
    </ligand>
    <ligandPart>
        <name>Fe</name>
        <dbReference type="ChEBI" id="CHEBI:18248"/>
    </ligandPart>
</feature>
<dbReference type="PROSITE" id="PS51007">
    <property type="entry name" value="CYTC"/>
    <property type="match status" value="2"/>
</dbReference>
<dbReference type="GO" id="GO:0020037">
    <property type="term" value="F:heme binding"/>
    <property type="evidence" value="ECO:0007669"/>
    <property type="project" value="InterPro"/>
</dbReference>
<evidence type="ECO:0000256" key="2">
    <source>
        <dbReference type="ARBA" id="ARBA00022448"/>
    </source>
</evidence>
<keyword evidence="7" id="KW-0574">Periplasm</keyword>
<comment type="PTM">
    <text evidence="11">Binds 2 heme groups per subunit.</text>
</comment>
<evidence type="ECO:0000256" key="1">
    <source>
        <dbReference type="ARBA" id="ARBA00004418"/>
    </source>
</evidence>
<evidence type="ECO:0000313" key="15">
    <source>
        <dbReference type="EMBL" id="HEV09153.1"/>
    </source>
</evidence>
<dbReference type="SUPFAM" id="SSF46626">
    <property type="entry name" value="Cytochrome c"/>
    <property type="match status" value="2"/>
</dbReference>
<dbReference type="Pfam" id="PF00034">
    <property type="entry name" value="Cytochrom_C"/>
    <property type="match status" value="1"/>
</dbReference>
<evidence type="ECO:0000256" key="8">
    <source>
        <dbReference type="ARBA" id="ARBA00022982"/>
    </source>
</evidence>
<keyword evidence="9" id="KW-0560">Oxidoreductase</keyword>
<evidence type="ECO:0000256" key="6">
    <source>
        <dbReference type="ARBA" id="ARBA00022729"/>
    </source>
</evidence>
<protein>
    <submittedName>
        <fullName evidence="15">Cytochrome-c peroxidase</fullName>
    </submittedName>
</protein>
<proteinExistence type="predicted"/>
<comment type="cofactor">
    <cofactor evidence="11">
        <name>heme</name>
        <dbReference type="ChEBI" id="CHEBI:30413"/>
    </cofactor>
    <text evidence="11">Binds 2 heme groups.</text>
</comment>
<dbReference type="PANTHER" id="PTHR30600:SF7">
    <property type="entry name" value="CYTOCHROME C PEROXIDASE-RELATED"/>
    <property type="match status" value="1"/>
</dbReference>
<feature type="binding site" description="covalent" evidence="11">
    <location>
        <position position="230"/>
    </location>
    <ligand>
        <name>heme c</name>
        <dbReference type="ChEBI" id="CHEBI:61717"/>
        <label>2</label>
    </ligand>
</feature>
<comment type="caution">
    <text evidence="15">The sequence shown here is derived from an EMBL/GenBank/DDBJ whole genome shotgun (WGS) entry which is preliminary data.</text>
</comment>
<evidence type="ECO:0000256" key="5">
    <source>
        <dbReference type="ARBA" id="ARBA00022723"/>
    </source>
</evidence>
<dbReference type="PANTHER" id="PTHR30600">
    <property type="entry name" value="CYTOCHROME C PEROXIDASE-RELATED"/>
    <property type="match status" value="1"/>
</dbReference>
<feature type="binding site" description="axial binding residue" evidence="12">
    <location>
        <position position="101"/>
    </location>
    <ligand>
        <name>heme c</name>
        <dbReference type="ChEBI" id="CHEBI:61717"/>
        <label>1</label>
    </ligand>
    <ligandPart>
        <name>Fe</name>
        <dbReference type="ChEBI" id="CHEBI:18248"/>
    </ligandPart>
</feature>
<name>A0A832D9Z4_9AQUI</name>
<dbReference type="GO" id="GO:0009055">
    <property type="term" value="F:electron transfer activity"/>
    <property type="evidence" value="ECO:0007669"/>
    <property type="project" value="InterPro"/>
</dbReference>
<keyword evidence="4 11" id="KW-0349">Heme</keyword>
<feature type="binding site" description="covalent" evidence="11">
    <location>
        <position position="227"/>
    </location>
    <ligand>
        <name>heme c</name>
        <dbReference type="ChEBI" id="CHEBI:61717"/>
        <label>2</label>
    </ligand>
</feature>
<dbReference type="PIRSF" id="PIRSF000294">
    <property type="entry name" value="Cytochrome-c_peroxidase"/>
    <property type="match status" value="1"/>
</dbReference>
<dbReference type="InterPro" id="IPR026259">
    <property type="entry name" value="MauG/Cytc_peroxidase"/>
</dbReference>
<keyword evidence="8" id="KW-0249">Electron transport</keyword>
<dbReference type="GO" id="GO:0042597">
    <property type="term" value="C:periplasmic space"/>
    <property type="evidence" value="ECO:0007669"/>
    <property type="project" value="UniProtKB-SubCell"/>
</dbReference>
<evidence type="ECO:0000256" key="11">
    <source>
        <dbReference type="PIRSR" id="PIRSR000294-1"/>
    </source>
</evidence>
<sequence length="353" mass="39139">MKKLSVLALSALVAVGSVVGYTVAEQKINDKELLKQARNYFQPLPKEIPAPADNPTTKEKVQLGKMLYYDPRLSLSGVISCNTCHNLATYGVDGVETSLGHKFQTGGKNAPTVLNAGFHIAQFWDGRAKDLEEQAKGPILNPVEMAMPDPNLVIERLKTIEGYVVEFKKAFPKDKDPINYDNVAKAIAAFERTLVTPSRFDEFLKGNTNALNQKEKEGLKLFMEKGCASCHNGVAIGGTMFQKFGVVKPYPYQDPKDLGRYNVTKNEADKYVYKVPSLRNVTRTYPYFHDGKVWDIREAVKIMGETQLGITLTDEEIDKIVAFLDSTTGKIPEDALKVPVLPPSSPKTPKPKI</sequence>
<evidence type="ECO:0000256" key="13">
    <source>
        <dbReference type="SAM" id="SignalP"/>
    </source>
</evidence>
<evidence type="ECO:0000256" key="7">
    <source>
        <dbReference type="ARBA" id="ARBA00022764"/>
    </source>
</evidence>
<feature type="domain" description="Cytochrome c" evidence="14">
    <location>
        <begin position="59"/>
        <end position="168"/>
    </location>
</feature>
<dbReference type="InterPro" id="IPR051395">
    <property type="entry name" value="Cytochrome_c_Peroxidase/MauG"/>
</dbReference>
<keyword evidence="10 12" id="KW-0408">Iron</keyword>
<keyword evidence="2" id="KW-0813">Transport</keyword>
<dbReference type="GO" id="GO:0046872">
    <property type="term" value="F:metal ion binding"/>
    <property type="evidence" value="ECO:0007669"/>
    <property type="project" value="UniProtKB-KW"/>
</dbReference>
<evidence type="ECO:0000259" key="14">
    <source>
        <dbReference type="PROSITE" id="PS51007"/>
    </source>
</evidence>
<evidence type="ECO:0000256" key="10">
    <source>
        <dbReference type="ARBA" id="ARBA00023004"/>
    </source>
</evidence>
<reference evidence="15" key="1">
    <citation type="journal article" date="2020" name="mSystems">
        <title>Genome- and Community-Level Interaction Insights into Carbon Utilization and Element Cycling Functions of Hydrothermarchaeota in Hydrothermal Sediment.</title>
        <authorList>
            <person name="Zhou Z."/>
            <person name="Liu Y."/>
            <person name="Xu W."/>
            <person name="Pan J."/>
            <person name="Luo Z.H."/>
            <person name="Li M."/>
        </authorList>
    </citation>
    <scope>NUCLEOTIDE SEQUENCE [LARGE SCALE GENOMIC DNA]</scope>
    <source>
        <strain evidence="15">SpSt-1257</strain>
    </source>
</reference>
<dbReference type="InterPro" id="IPR004852">
    <property type="entry name" value="Di-haem_cyt_c_peroxidsae"/>
</dbReference>
<dbReference type="InterPro" id="IPR036909">
    <property type="entry name" value="Cyt_c-like_dom_sf"/>
</dbReference>
<feature type="chain" id="PRO_5032293312" evidence="13">
    <location>
        <begin position="25"/>
        <end position="353"/>
    </location>
</feature>
<evidence type="ECO:0000256" key="12">
    <source>
        <dbReference type="PIRSR" id="PIRSR000294-2"/>
    </source>
</evidence>
<dbReference type="AlphaFoldDB" id="A0A832D9Z4"/>
<dbReference type="GO" id="GO:0004130">
    <property type="term" value="F:cytochrome-c peroxidase activity"/>
    <property type="evidence" value="ECO:0007669"/>
    <property type="project" value="TreeGrafter"/>
</dbReference>
<feature type="binding site" description="axial binding residue" evidence="12">
    <location>
        <position position="303"/>
    </location>
    <ligand>
        <name>heme c</name>
        <dbReference type="ChEBI" id="CHEBI:61717"/>
        <label>2</label>
    </ligand>
    <ligandPart>
        <name>Fe</name>
        <dbReference type="ChEBI" id="CHEBI:18248"/>
    </ligandPart>
</feature>
<dbReference type="Gene3D" id="1.10.760.10">
    <property type="entry name" value="Cytochrome c-like domain"/>
    <property type="match status" value="2"/>
</dbReference>
<organism evidence="15">
    <name type="scientific">Sulfurihydrogenibium azorense</name>
    <dbReference type="NCBI Taxonomy" id="309806"/>
    <lineage>
        <taxon>Bacteria</taxon>
        <taxon>Pseudomonadati</taxon>
        <taxon>Aquificota</taxon>
        <taxon>Aquificia</taxon>
        <taxon>Aquificales</taxon>
        <taxon>Hydrogenothermaceae</taxon>
        <taxon>Sulfurihydrogenibium</taxon>
    </lineage>
</organism>
<feature type="binding site" description="covalent" evidence="11">
    <location>
        <position position="81"/>
    </location>
    <ligand>
        <name>heme c</name>
        <dbReference type="ChEBI" id="CHEBI:61717"/>
        <label>1</label>
    </ligand>
</feature>
<dbReference type="EMBL" id="DSFC01000115">
    <property type="protein sequence ID" value="HEV09153.1"/>
    <property type="molecule type" value="Genomic_DNA"/>
</dbReference>
<gene>
    <name evidence="15" type="ORF">ENO34_01985</name>
</gene>
<keyword evidence="6 13" id="KW-0732">Signal</keyword>
<feature type="binding site" description="axial binding residue" evidence="12">
    <location>
        <position position="85"/>
    </location>
    <ligand>
        <name>heme c</name>
        <dbReference type="ChEBI" id="CHEBI:61717"/>
        <label>1</label>
    </ligand>
    <ligandPart>
        <name>Fe</name>
        <dbReference type="ChEBI" id="CHEBI:18248"/>
    </ligandPart>
</feature>
<dbReference type="Pfam" id="PF03150">
    <property type="entry name" value="CCP_MauG"/>
    <property type="match status" value="1"/>
</dbReference>
<feature type="signal peptide" evidence="13">
    <location>
        <begin position="1"/>
        <end position="24"/>
    </location>
</feature>
<feature type="binding site" description="covalent" evidence="11">
    <location>
        <position position="84"/>
    </location>
    <ligand>
        <name>heme c</name>
        <dbReference type="ChEBI" id="CHEBI:61717"/>
        <label>1</label>
    </ligand>
</feature>
<evidence type="ECO:0000256" key="3">
    <source>
        <dbReference type="ARBA" id="ARBA00022559"/>
    </source>
</evidence>
<evidence type="ECO:0000256" key="9">
    <source>
        <dbReference type="ARBA" id="ARBA00023002"/>
    </source>
</evidence>
<comment type="subcellular location">
    <subcellularLocation>
        <location evidence="1">Periplasm</location>
    </subcellularLocation>
</comment>
<dbReference type="InterPro" id="IPR009056">
    <property type="entry name" value="Cyt_c-like_dom"/>
</dbReference>
<keyword evidence="3 15" id="KW-0575">Peroxidase</keyword>
<accession>A0A832D9Z4</accession>
<feature type="domain" description="Cytochrome c" evidence="14">
    <location>
        <begin position="213"/>
        <end position="328"/>
    </location>
</feature>
<dbReference type="FunFam" id="1.10.760.10:FF:000004">
    <property type="entry name" value="Cytochrome c peroxidase"/>
    <property type="match status" value="1"/>
</dbReference>
<dbReference type="Proteomes" id="UP000885621">
    <property type="component" value="Unassembled WGS sequence"/>
</dbReference>
<keyword evidence="5 12" id="KW-0479">Metal-binding</keyword>